<dbReference type="PANTHER" id="PTHR23070">
    <property type="entry name" value="BCS1 AAA-TYPE ATPASE"/>
    <property type="match status" value="1"/>
</dbReference>
<evidence type="ECO:0000259" key="6">
    <source>
        <dbReference type="SMART" id="SM00382"/>
    </source>
</evidence>
<feature type="domain" description="AAA+ ATPase" evidence="6">
    <location>
        <begin position="232"/>
        <end position="366"/>
    </location>
</feature>
<protein>
    <submittedName>
        <fullName evidence="8">AAA-ATPase At3g50940-like</fullName>
    </submittedName>
</protein>
<comment type="similarity">
    <text evidence="2">Belongs to the AAA ATPase family. BCS1 subfamily.</text>
</comment>
<dbReference type="GO" id="GO:0006950">
    <property type="term" value="P:response to stress"/>
    <property type="evidence" value="ECO:0007669"/>
    <property type="project" value="UniProtKB-ARBA"/>
</dbReference>
<evidence type="ECO:0000313" key="7">
    <source>
        <dbReference type="Proteomes" id="UP001515500"/>
    </source>
</evidence>
<dbReference type="InterPro" id="IPR025753">
    <property type="entry name" value="AAA_N_dom"/>
</dbReference>
<proteinExistence type="inferred from homology"/>
<comment type="cofactor">
    <cofactor evidence="1">
        <name>Mg(2+)</name>
        <dbReference type="ChEBI" id="CHEBI:18420"/>
    </cofactor>
</comment>
<dbReference type="Gene3D" id="6.10.280.40">
    <property type="match status" value="1"/>
</dbReference>
<dbReference type="Proteomes" id="UP001515500">
    <property type="component" value="Chromosome 20"/>
</dbReference>
<dbReference type="InterPro" id="IPR058017">
    <property type="entry name" value="At3g28540-like_C"/>
</dbReference>
<sequence>MGLGGNIFAVVMSLAGSAMAVQTCINNLVPEEFRRSFVSSLINNIQSLLCQELTIVIEEKDKYNLNDVHQAAMAYLSFKVSSSMNKIKVKKHFDDKNLIVSLGAGEDVIDVFEGIKFRWCLHYPSKQRRSFEDNGTSNDSSYFELSFHKKLKDKALDVYIPSILEWWQKFKMEDKKLQLFANDYDEWISINHNHPSTFETMAMELDLKQIVMEDLTNFVNRKDYYRKIGKAWKRGYLLYGPPGTGKSSLICAMANFLKFDIYGLDLAGVRNAATLKSLLIETSNKSIIVIEDIDCSVPLQNRNSEDIDDNDTKVTLSSLLNLVDGLWSSCGEEKIIVFTTNYKERLDPALLRPGRMDMHIYMGYCSPCMFRILTSNYHDVNDHPLFEKIETLIQDVEVTPATVAEELMRSNDCDIALGRLLNFLRCKKQEKLEAGEVDTRSEIID</sequence>
<dbReference type="InterPro" id="IPR003959">
    <property type="entry name" value="ATPase_AAA_core"/>
</dbReference>
<dbReference type="Pfam" id="PF25568">
    <property type="entry name" value="AAA_lid_At3g28540"/>
    <property type="match status" value="1"/>
</dbReference>
<dbReference type="Pfam" id="PF14363">
    <property type="entry name" value="AAA_assoc"/>
    <property type="match status" value="1"/>
</dbReference>
<gene>
    <name evidence="8" type="primary">LOC120251386</name>
</gene>
<dbReference type="CDD" id="cd19510">
    <property type="entry name" value="RecA-like_BCS1"/>
    <property type="match status" value="1"/>
</dbReference>
<dbReference type="GeneID" id="120251386"/>
<evidence type="ECO:0000256" key="3">
    <source>
        <dbReference type="ARBA" id="ARBA00022842"/>
    </source>
</evidence>
<evidence type="ECO:0000313" key="8">
    <source>
        <dbReference type="RefSeq" id="XP_039115851.1"/>
    </source>
</evidence>
<dbReference type="InterPro" id="IPR003593">
    <property type="entry name" value="AAA+_ATPase"/>
</dbReference>
<evidence type="ECO:0000256" key="5">
    <source>
        <dbReference type="SAM" id="SignalP"/>
    </source>
</evidence>
<dbReference type="Pfam" id="PF00004">
    <property type="entry name" value="AAA"/>
    <property type="match status" value="1"/>
</dbReference>
<dbReference type="SUPFAM" id="SSF52540">
    <property type="entry name" value="P-loop containing nucleoside triphosphate hydrolases"/>
    <property type="match status" value="1"/>
</dbReference>
<evidence type="ECO:0000256" key="1">
    <source>
        <dbReference type="ARBA" id="ARBA00001946"/>
    </source>
</evidence>
<dbReference type="GO" id="GO:0016887">
    <property type="term" value="F:ATP hydrolysis activity"/>
    <property type="evidence" value="ECO:0007669"/>
    <property type="project" value="InterPro"/>
</dbReference>
<dbReference type="InterPro" id="IPR027417">
    <property type="entry name" value="P-loop_NTPase"/>
</dbReference>
<feature type="chain" id="PRO_5044285501" evidence="5">
    <location>
        <begin position="21"/>
        <end position="445"/>
    </location>
</feature>
<dbReference type="AlphaFoldDB" id="A0AB40ALH4"/>
<keyword evidence="7" id="KW-1185">Reference proteome</keyword>
<dbReference type="SMART" id="SM00382">
    <property type="entry name" value="AAA"/>
    <property type="match status" value="1"/>
</dbReference>
<dbReference type="GO" id="GO:0005524">
    <property type="term" value="F:ATP binding"/>
    <property type="evidence" value="ECO:0007669"/>
    <property type="project" value="InterPro"/>
</dbReference>
<name>A0AB40ALH4_DIOCR</name>
<dbReference type="Gene3D" id="3.40.50.300">
    <property type="entry name" value="P-loop containing nucleotide triphosphate hydrolases"/>
    <property type="match status" value="1"/>
</dbReference>
<dbReference type="InterPro" id="IPR050747">
    <property type="entry name" value="Mitochondrial_chaperone_BCS1"/>
</dbReference>
<organism evidence="7 8">
    <name type="scientific">Dioscorea cayennensis subsp. rotundata</name>
    <name type="common">White Guinea yam</name>
    <name type="synonym">Dioscorea rotundata</name>
    <dbReference type="NCBI Taxonomy" id="55577"/>
    <lineage>
        <taxon>Eukaryota</taxon>
        <taxon>Viridiplantae</taxon>
        <taxon>Streptophyta</taxon>
        <taxon>Embryophyta</taxon>
        <taxon>Tracheophyta</taxon>
        <taxon>Spermatophyta</taxon>
        <taxon>Magnoliopsida</taxon>
        <taxon>Liliopsida</taxon>
        <taxon>Dioscoreales</taxon>
        <taxon>Dioscoreaceae</taxon>
        <taxon>Dioscorea</taxon>
    </lineage>
</organism>
<dbReference type="RefSeq" id="XP_039115851.1">
    <property type="nucleotide sequence ID" value="XM_039259917.1"/>
</dbReference>
<evidence type="ECO:0000256" key="4">
    <source>
        <dbReference type="ARBA" id="ARBA00049360"/>
    </source>
</evidence>
<reference evidence="8" key="1">
    <citation type="submission" date="2025-08" db="UniProtKB">
        <authorList>
            <consortium name="RefSeq"/>
        </authorList>
    </citation>
    <scope>IDENTIFICATION</scope>
</reference>
<feature type="signal peptide" evidence="5">
    <location>
        <begin position="1"/>
        <end position="20"/>
    </location>
</feature>
<keyword evidence="5" id="KW-0732">Signal</keyword>
<keyword evidence="3" id="KW-0460">Magnesium</keyword>
<accession>A0AB40ALH4</accession>
<evidence type="ECO:0000256" key="2">
    <source>
        <dbReference type="ARBA" id="ARBA00007448"/>
    </source>
</evidence>
<comment type="catalytic activity">
    <reaction evidence="4">
        <text>ATP + H2O = ADP + phosphate + H(+)</text>
        <dbReference type="Rhea" id="RHEA:13065"/>
        <dbReference type="ChEBI" id="CHEBI:15377"/>
        <dbReference type="ChEBI" id="CHEBI:15378"/>
        <dbReference type="ChEBI" id="CHEBI:30616"/>
        <dbReference type="ChEBI" id="CHEBI:43474"/>
        <dbReference type="ChEBI" id="CHEBI:456216"/>
    </reaction>
</comment>